<evidence type="ECO:0000256" key="3">
    <source>
        <dbReference type="ARBA" id="ARBA00022676"/>
    </source>
</evidence>
<accession>A0AAD5TVE0</accession>
<protein>
    <recommendedName>
        <fullName evidence="7">Glycogen [starch] synthase</fullName>
        <ecNumber evidence="7">2.4.1.11</ecNumber>
    </recommendedName>
</protein>
<evidence type="ECO:0000256" key="1">
    <source>
        <dbReference type="ARBA" id="ARBA00004964"/>
    </source>
</evidence>
<comment type="similarity">
    <text evidence="2 7">Belongs to the glycosyltransferase 3 family.</text>
</comment>
<comment type="catalytic activity">
    <reaction evidence="6">
        <text>[(1-&gt;4)-alpha-D-glucosyl](n) + UDP-alpha-D-glucose = [(1-&gt;4)-alpha-D-glucosyl](n+1) + UDP + H(+)</text>
        <dbReference type="Rhea" id="RHEA:18549"/>
        <dbReference type="Rhea" id="RHEA-COMP:9584"/>
        <dbReference type="Rhea" id="RHEA-COMP:9587"/>
        <dbReference type="ChEBI" id="CHEBI:15378"/>
        <dbReference type="ChEBI" id="CHEBI:15444"/>
        <dbReference type="ChEBI" id="CHEBI:58223"/>
        <dbReference type="ChEBI" id="CHEBI:58885"/>
        <dbReference type="EC" id="2.4.1.11"/>
    </reaction>
    <physiologicalReaction direction="left-to-right" evidence="6">
        <dbReference type="Rhea" id="RHEA:18550"/>
    </physiologicalReaction>
</comment>
<evidence type="ECO:0000256" key="4">
    <source>
        <dbReference type="ARBA" id="ARBA00022679"/>
    </source>
</evidence>
<keyword evidence="3 7" id="KW-0328">Glycosyltransferase</keyword>
<reference evidence="8" key="1">
    <citation type="submission" date="2020-05" db="EMBL/GenBank/DDBJ databases">
        <title>Phylogenomic resolution of chytrid fungi.</title>
        <authorList>
            <person name="Stajich J.E."/>
            <person name="Amses K."/>
            <person name="Simmons R."/>
            <person name="Seto K."/>
            <person name="Myers J."/>
            <person name="Bonds A."/>
            <person name="Quandt C.A."/>
            <person name="Barry K."/>
            <person name="Liu P."/>
            <person name="Grigoriev I."/>
            <person name="Longcore J.E."/>
            <person name="James T.Y."/>
        </authorList>
    </citation>
    <scope>NUCLEOTIDE SEQUENCE</scope>
    <source>
        <strain evidence="8">JEL0476</strain>
    </source>
</reference>
<dbReference type="InterPro" id="IPR008631">
    <property type="entry name" value="Glycogen_synth"/>
</dbReference>
<comment type="caution">
    <text evidence="8">The sequence shown here is derived from an EMBL/GenBank/DDBJ whole genome shotgun (WGS) entry which is preliminary data.</text>
</comment>
<dbReference type="GO" id="GO:0004373">
    <property type="term" value="F:alpha-1,4-glucan glucosyltransferase (UDP-glucose donor) activity"/>
    <property type="evidence" value="ECO:0007669"/>
    <property type="project" value="UniProtKB-EC"/>
</dbReference>
<comment type="pathway">
    <text evidence="1 7">Glycan biosynthesis; glycogen biosynthesis.</text>
</comment>
<dbReference type="EMBL" id="JADGJW010001560">
    <property type="protein sequence ID" value="KAJ3202517.1"/>
    <property type="molecule type" value="Genomic_DNA"/>
</dbReference>
<evidence type="ECO:0000256" key="6">
    <source>
        <dbReference type="ARBA" id="ARBA00047345"/>
    </source>
</evidence>
<evidence type="ECO:0000313" key="8">
    <source>
        <dbReference type="EMBL" id="KAJ3202517.1"/>
    </source>
</evidence>
<evidence type="ECO:0000313" key="9">
    <source>
        <dbReference type="Proteomes" id="UP001211065"/>
    </source>
</evidence>
<dbReference type="PANTHER" id="PTHR10176:SF3">
    <property type="entry name" value="GLYCOGEN [STARCH] SYNTHASE"/>
    <property type="match status" value="1"/>
</dbReference>
<proteinExistence type="inferred from homology"/>
<dbReference type="AlphaFoldDB" id="A0AAD5TVE0"/>
<evidence type="ECO:0000256" key="2">
    <source>
        <dbReference type="ARBA" id="ARBA00010686"/>
    </source>
</evidence>
<dbReference type="Proteomes" id="UP001211065">
    <property type="component" value="Unassembled WGS sequence"/>
</dbReference>
<dbReference type="EC" id="2.4.1.11" evidence="7"/>
<keyword evidence="4 7" id="KW-0808">Transferase</keyword>
<sequence>MTQNLDVANPLLFEIAWEVANKVGGIYTVLKSKTPVTVNEYGERYCLIGPLNHATAPMEVDPIEHPHNPALDATLMNMRQHGVQVMYGRWLVEGAPFVLLFDVRASHHRMNEWKADLWNTAGIPSPEDDNETNEAIVFGYLVAWFFGEMLKNSETESVKIK</sequence>
<evidence type="ECO:0000256" key="7">
    <source>
        <dbReference type="RuleBase" id="RU363104"/>
    </source>
</evidence>
<evidence type="ECO:0000256" key="5">
    <source>
        <dbReference type="ARBA" id="ARBA00023056"/>
    </source>
</evidence>
<keyword evidence="9" id="KW-1185">Reference proteome</keyword>
<dbReference type="PANTHER" id="PTHR10176">
    <property type="entry name" value="GLYCOGEN SYNTHASE"/>
    <property type="match status" value="1"/>
</dbReference>
<gene>
    <name evidence="8" type="primary">GSY1_1</name>
    <name evidence="8" type="ORF">HK099_001826</name>
</gene>
<dbReference type="GO" id="GO:0005978">
    <property type="term" value="P:glycogen biosynthetic process"/>
    <property type="evidence" value="ECO:0007669"/>
    <property type="project" value="UniProtKB-KW"/>
</dbReference>
<dbReference type="GO" id="GO:0005737">
    <property type="term" value="C:cytoplasm"/>
    <property type="evidence" value="ECO:0007669"/>
    <property type="project" value="TreeGrafter"/>
</dbReference>
<dbReference type="Pfam" id="PF05693">
    <property type="entry name" value="Glycogen_syn"/>
    <property type="match status" value="1"/>
</dbReference>
<keyword evidence="5 7" id="KW-0320">Glycogen biosynthesis</keyword>
<dbReference type="Gene3D" id="3.40.50.2000">
    <property type="entry name" value="Glycogen Phosphorylase B"/>
    <property type="match status" value="1"/>
</dbReference>
<name>A0AAD5TVE0_9FUNG</name>
<comment type="function">
    <text evidence="7">Transfers the glycosyl residue from UDP-Glc to the non-reducing end of alpha-1,4-glucan.</text>
</comment>
<organism evidence="8 9">
    <name type="scientific">Clydaea vesicula</name>
    <dbReference type="NCBI Taxonomy" id="447962"/>
    <lineage>
        <taxon>Eukaryota</taxon>
        <taxon>Fungi</taxon>
        <taxon>Fungi incertae sedis</taxon>
        <taxon>Chytridiomycota</taxon>
        <taxon>Chytridiomycota incertae sedis</taxon>
        <taxon>Chytridiomycetes</taxon>
        <taxon>Lobulomycetales</taxon>
        <taxon>Lobulomycetaceae</taxon>
        <taxon>Clydaea</taxon>
    </lineage>
</organism>